<dbReference type="GO" id="GO:0007155">
    <property type="term" value="P:cell adhesion"/>
    <property type="evidence" value="ECO:0007669"/>
    <property type="project" value="InterPro"/>
</dbReference>
<dbReference type="Gene3D" id="3.10.170.20">
    <property type="match status" value="1"/>
</dbReference>
<dbReference type="Proteomes" id="UP000324907">
    <property type="component" value="Unassembled WGS sequence"/>
</dbReference>
<feature type="compositionally biased region" description="Basic and acidic residues" evidence="10">
    <location>
        <begin position="49"/>
        <end position="62"/>
    </location>
</feature>
<keyword evidence="4" id="KW-0378">Hydrolase</keyword>
<dbReference type="InterPro" id="IPR009057">
    <property type="entry name" value="Homeodomain-like_sf"/>
</dbReference>
<evidence type="ECO:0000313" key="15">
    <source>
        <dbReference type="EMBL" id="KAA0166099.1"/>
    </source>
</evidence>
<dbReference type="Pfam" id="PF01457">
    <property type="entry name" value="Peptidase_M8"/>
    <property type="match status" value="1"/>
</dbReference>
<evidence type="ECO:0000256" key="7">
    <source>
        <dbReference type="PIRSR" id="PIRSR601577-1"/>
    </source>
</evidence>
<reference evidence="15 16" key="1">
    <citation type="submission" date="2019-07" db="EMBL/GenBank/DDBJ databases">
        <title>Genomes of Cafeteria roenbergensis.</title>
        <authorList>
            <person name="Fischer M.G."/>
            <person name="Hackl T."/>
            <person name="Roman M."/>
        </authorList>
    </citation>
    <scope>NUCLEOTIDE SEQUENCE [LARGE SCALE GENOMIC DNA]</scope>
    <source>
        <strain evidence="15 16">RCC970-E3</strain>
    </source>
</reference>
<dbReference type="GO" id="GO:0006508">
    <property type="term" value="P:proteolysis"/>
    <property type="evidence" value="ECO:0007669"/>
    <property type="project" value="UniProtKB-KW"/>
</dbReference>
<feature type="signal peptide" evidence="11">
    <location>
        <begin position="1"/>
        <end position="25"/>
    </location>
</feature>
<keyword evidence="2" id="KW-0645">Protease</keyword>
<dbReference type="CDD" id="cd00167">
    <property type="entry name" value="SANT"/>
    <property type="match status" value="3"/>
</dbReference>
<evidence type="ECO:0000256" key="5">
    <source>
        <dbReference type="ARBA" id="ARBA00022833"/>
    </source>
</evidence>
<evidence type="ECO:0000256" key="8">
    <source>
        <dbReference type="PIRSR" id="PIRSR601577-2"/>
    </source>
</evidence>
<feature type="domain" description="EGF-like" evidence="12">
    <location>
        <begin position="608"/>
        <end position="645"/>
    </location>
</feature>
<evidence type="ECO:0000256" key="4">
    <source>
        <dbReference type="ARBA" id="ARBA00022801"/>
    </source>
</evidence>
<evidence type="ECO:0000256" key="1">
    <source>
        <dbReference type="ARBA" id="ARBA00005860"/>
    </source>
</evidence>
<dbReference type="EMBL" id="VLTL01000042">
    <property type="protein sequence ID" value="KAA0166099.1"/>
    <property type="molecule type" value="Genomic_DNA"/>
</dbReference>
<keyword evidence="9" id="KW-0245">EGF-like domain</keyword>
<comment type="cofactor">
    <cofactor evidence="8">
        <name>Zn(2+)</name>
        <dbReference type="ChEBI" id="CHEBI:29105"/>
    </cofactor>
    <text evidence="8">Binds 1 zinc ion per subunit.</text>
</comment>
<evidence type="ECO:0000259" key="13">
    <source>
        <dbReference type="PROSITE" id="PS50090"/>
    </source>
</evidence>
<dbReference type="GO" id="GO:0046872">
    <property type="term" value="F:metal ion binding"/>
    <property type="evidence" value="ECO:0007669"/>
    <property type="project" value="UniProtKB-KW"/>
</dbReference>
<dbReference type="PROSITE" id="PS50026">
    <property type="entry name" value="EGF_3"/>
    <property type="match status" value="1"/>
</dbReference>
<dbReference type="InterPro" id="IPR017930">
    <property type="entry name" value="Myb_dom"/>
</dbReference>
<keyword evidence="6 8" id="KW-0482">Metalloprotease</keyword>
<feature type="domain" description="HTH myb-type" evidence="14">
    <location>
        <begin position="1630"/>
        <end position="1679"/>
    </location>
</feature>
<evidence type="ECO:0000256" key="10">
    <source>
        <dbReference type="SAM" id="MobiDB-lite"/>
    </source>
</evidence>
<feature type="domain" description="Myb-like" evidence="13">
    <location>
        <begin position="1676"/>
        <end position="1726"/>
    </location>
</feature>
<keyword evidence="3 8" id="KW-0479">Metal-binding</keyword>
<feature type="binding site" evidence="8">
    <location>
        <position position="296"/>
    </location>
    <ligand>
        <name>Zn(2+)</name>
        <dbReference type="ChEBI" id="CHEBI:29105"/>
        <note>catalytic</note>
    </ligand>
</feature>
<gene>
    <name evidence="15" type="ORF">FNF28_03267</name>
</gene>
<protein>
    <recommendedName>
        <fullName evidence="17">EGF-like domain-containing protein</fullName>
    </recommendedName>
</protein>
<evidence type="ECO:0000259" key="14">
    <source>
        <dbReference type="PROSITE" id="PS51294"/>
    </source>
</evidence>
<dbReference type="GO" id="GO:0004222">
    <property type="term" value="F:metalloendopeptidase activity"/>
    <property type="evidence" value="ECO:0007669"/>
    <property type="project" value="InterPro"/>
</dbReference>
<feature type="binding site" evidence="8">
    <location>
        <position position="292"/>
    </location>
    <ligand>
        <name>Zn(2+)</name>
        <dbReference type="ChEBI" id="CHEBI:29105"/>
        <note>catalytic</note>
    </ligand>
</feature>
<dbReference type="Gene3D" id="2.10.25.10">
    <property type="entry name" value="Laminin"/>
    <property type="match status" value="1"/>
</dbReference>
<evidence type="ECO:0000313" key="16">
    <source>
        <dbReference type="Proteomes" id="UP000324907"/>
    </source>
</evidence>
<dbReference type="SMART" id="SM00717">
    <property type="entry name" value="SANT"/>
    <property type="match status" value="3"/>
</dbReference>
<dbReference type="PANTHER" id="PTHR10942">
    <property type="entry name" value="LEISHMANOLYSIN-LIKE PEPTIDASE"/>
    <property type="match status" value="1"/>
</dbReference>
<evidence type="ECO:0000256" key="9">
    <source>
        <dbReference type="PROSITE-ProRule" id="PRU00076"/>
    </source>
</evidence>
<dbReference type="Pfam" id="PF13921">
    <property type="entry name" value="Myb_DNA-bind_6"/>
    <property type="match status" value="1"/>
</dbReference>
<evidence type="ECO:0008006" key="17">
    <source>
        <dbReference type="Google" id="ProtNLM"/>
    </source>
</evidence>
<feature type="domain" description="Myb-like" evidence="13">
    <location>
        <begin position="1631"/>
        <end position="1675"/>
    </location>
</feature>
<keyword evidence="11" id="KW-0732">Signal</keyword>
<feature type="chain" id="PRO_5022835623" description="EGF-like domain-containing protein" evidence="11">
    <location>
        <begin position="26"/>
        <end position="2001"/>
    </location>
</feature>
<comment type="similarity">
    <text evidence="1">Belongs to the peptidase M8 family.</text>
</comment>
<dbReference type="PROSITE" id="PS01186">
    <property type="entry name" value="EGF_2"/>
    <property type="match status" value="2"/>
</dbReference>
<comment type="caution">
    <text evidence="15">The sequence shown here is derived from an EMBL/GenBank/DDBJ whole genome shotgun (WGS) entry which is preliminary data.</text>
</comment>
<comment type="caution">
    <text evidence="9">Lacks conserved residue(s) required for the propagation of feature annotation.</text>
</comment>
<feature type="region of interest" description="Disordered" evidence="10">
    <location>
        <begin position="1801"/>
        <end position="1850"/>
    </location>
</feature>
<dbReference type="InterPro" id="IPR000742">
    <property type="entry name" value="EGF"/>
</dbReference>
<evidence type="ECO:0000256" key="6">
    <source>
        <dbReference type="ARBA" id="ARBA00023049"/>
    </source>
</evidence>
<feature type="domain" description="HTH myb-type" evidence="14">
    <location>
        <begin position="1735"/>
        <end position="1781"/>
    </location>
</feature>
<evidence type="ECO:0000256" key="2">
    <source>
        <dbReference type="ARBA" id="ARBA00022670"/>
    </source>
</evidence>
<name>A0A5A8DLR8_CAFRO</name>
<feature type="region of interest" description="Disordered" evidence="10">
    <location>
        <begin position="49"/>
        <end position="69"/>
    </location>
</feature>
<dbReference type="PROSITE" id="PS50090">
    <property type="entry name" value="MYB_LIKE"/>
    <property type="match status" value="3"/>
</dbReference>
<dbReference type="InterPro" id="IPR001577">
    <property type="entry name" value="Peptidase_M8"/>
</dbReference>
<dbReference type="PANTHER" id="PTHR10942:SF0">
    <property type="entry name" value="LEISHMANOLYSIN-LIKE PEPTIDASE"/>
    <property type="match status" value="1"/>
</dbReference>
<dbReference type="InterPro" id="IPR001005">
    <property type="entry name" value="SANT/Myb"/>
</dbReference>
<dbReference type="FunFam" id="3.90.132.10:FF:000001">
    <property type="entry name" value="leishmanolysin-like peptidase isoform X2"/>
    <property type="match status" value="1"/>
</dbReference>
<accession>A0A5A8DLR8</accession>
<feature type="binding site" evidence="8">
    <location>
        <position position="376"/>
    </location>
    <ligand>
        <name>Zn(2+)</name>
        <dbReference type="ChEBI" id="CHEBI:29105"/>
        <note>catalytic</note>
    </ligand>
</feature>
<keyword evidence="5 8" id="KW-0862">Zinc</keyword>
<dbReference type="PROSITE" id="PS51294">
    <property type="entry name" value="HTH_MYB"/>
    <property type="match status" value="3"/>
</dbReference>
<sequence length="2001" mass="213212">MVGHSLRFFGVAAAVWASSLALSEAETISAEVGPQGTARFRRLVMHHDHAHGDHRPPHEHGPPRSSSKYGCIHHKLLESGPRNQTPPSPQVYEISGPRRLAGEETGYASMRFYLDTTRLYPGKDTDSGGSKYACFSTSERYKDTYAYQTADSTYACTEDDVLTDAKRDLIANDLMPTALAWLSKTLSVKPVQGPLRVSEGIPNSLCYSDDTRFGYACCADQVLAEHKDPGVSNADYIVHVTARPFRGSVVAWAYPCSYDQYSRPISGQLNFVPSSLTSDPSEARMQFIKTLHELVHNLGFSSDLFPRFRRPGSLTQNMGTDATSKVYSQALQKTITSFVMSKTVAKLKEHFQCQNWPQGWGLELEDDGGGGTAGKHVEERILYNELMSGWVHENTVPSAISMAVLEDSGWYQVSYDLTEKLFWGNSEGCSFAQGRCSGWDSRYFCTEPGQSGCTVDMRSKATCNAYEVSRSGPAFESKYQYFADNPYKAGKFAGADYCPIFEASRTGDCSNELTSKFWYYGEYTGVSSRCIMGTFQLAQASSPLRRHGACAHTVCDPLTNRIRLTLARGQAQEASVLCPTAGSTIDLGEINSAWVGNVECPRASVLCSGDPCDVQDCNGHGVCQSADGSCICDLGFYGDDDYHCNKQRCPINAQTNLECSGHATCDTATGVCTDEDGLPGCFPGYKGSDCGTLGCPDARSPDCDDPSKPCECSGRGQCSSQGVCQCNAGYIASDCGLTDCPAAPSNSQRCGGSAQGACDVGSGVCQCTEGLDFGGGFYHFQGASCDFRVEGKRDFPELSFVGETDANGTRTNTTLASVDPKAFKYFSFQVPSVQYDLKLEVRHAPAADTSAALPVIVASYETRGIPSLSDFQFKSALDASSNQVLVFKAQQEGGSSGDQGPSEFSDIGRMLVALIGFEAADVEIELSRDACAVLSCSASGTSSEGCVDNQCVCKRGLEQTVYTRSYGFTGLTCSEPDCPGQPDCGGRRGTCVFDPTVSDMPKCKCGSVFGGDACQQYNVPAGTSIFAGSAVAKAGTSVAAADHGVSLKGGYTRGQASASTVSVSVTNLNSSYASFIVPVGEQVTPAFVDPSVLGLSAEHQLTFYARLEVLGGDAGSKSAPDTTDPALVAQKNEVGSLDSFLAFDRSEWTLRGRVHEIVGTFSGSDYLFVSVLNGRYATQPMQATLFVEVAARGCPMSIAKCSGHGEGDCVSGCICKPGWAGLQCEVPAPVLLSSTLATTSQLLPGEWSYFVHRVADQAVEVAIEARPQQGSSPRSKPKLLALFQPAATQESLSLLNSEAAKYDFDAFANVTVSQSITLVRSSPSTQRYVILAVENMADASAPVSMHVSVHESKASSLPNCQAGGVVKPAGCSDPRAAFCSGKGEYALNNGVPFCDCDPGWDPNTRCKSPAFASLNQMASAAQSVEYMCSMCSKQVYLRKNDFYLFKSPQPAQAGAVLNVEVAALNLQGQTEASLDSDAGSARRLEEDGSQFGNPSLLISQTLPRGIADFGIIRTTRESAITASLAESSDTGKYFVAVYAHLAGNFSISMSRSPLVYKEVLGPSFAEELAAWLFASAPGLIKKDRALALERLMRDEEHLSRERARLEERRAWEAAKGGEPLPLGLKRIAPRRWTREEDDLLRQAVSSLGPRQWRRVAEMVPGRSHVQCLQRWKKVLCPGLRKGQWTAEEDEALRRSVAKGMANWGAVARDVPGRTAKQCRERWGNYLAPNVVQGGWTGAEDLLLLERHRDLGRKWATIARAIKGRSENSVKLRFKSLERHGLVAAFGEGRLSEDMLGDAIAGGGGGGGGGSGGGSGSGTPSQASAGDLDGARDAPAGDVAETADSRSETAAGPMLSALQHPQSALRLVAGRASAGARGGAPGEAHRFGAAGCPSHSQLLPAYSMSQGGYAYSMVPQHHMMPPHLQGDDLGGGMNGGFAHAAERPAPPPPARPGVLSLPPDLVTMGPSPLPHGGVSMPMFYTGFHRGGYPPHADGGDGHGHSR</sequence>
<feature type="active site" evidence="7">
    <location>
        <position position="293"/>
    </location>
</feature>
<dbReference type="Gene3D" id="3.90.132.10">
    <property type="entry name" value="Leishmanolysin , domain 2"/>
    <property type="match status" value="1"/>
</dbReference>
<evidence type="ECO:0000259" key="12">
    <source>
        <dbReference type="PROSITE" id="PS50026"/>
    </source>
</evidence>
<feature type="compositionally biased region" description="Gly residues" evidence="10">
    <location>
        <begin position="1801"/>
        <end position="1816"/>
    </location>
</feature>
<organism evidence="15 16">
    <name type="scientific">Cafeteria roenbergensis</name>
    <name type="common">Marine flagellate</name>
    <dbReference type="NCBI Taxonomy" id="33653"/>
    <lineage>
        <taxon>Eukaryota</taxon>
        <taxon>Sar</taxon>
        <taxon>Stramenopiles</taxon>
        <taxon>Bigyra</taxon>
        <taxon>Opalozoa</taxon>
        <taxon>Bicosoecida</taxon>
        <taxon>Cafeteriaceae</taxon>
        <taxon>Cafeteria</taxon>
    </lineage>
</organism>
<evidence type="ECO:0000256" key="11">
    <source>
        <dbReference type="SAM" id="SignalP"/>
    </source>
</evidence>
<dbReference type="Pfam" id="PF00249">
    <property type="entry name" value="Myb_DNA-binding"/>
    <property type="match status" value="1"/>
</dbReference>
<dbReference type="SMART" id="SM00181">
    <property type="entry name" value="EGF"/>
    <property type="match status" value="5"/>
</dbReference>
<evidence type="ECO:0000256" key="3">
    <source>
        <dbReference type="ARBA" id="ARBA00022723"/>
    </source>
</evidence>
<dbReference type="GO" id="GO:0005737">
    <property type="term" value="C:cytoplasm"/>
    <property type="evidence" value="ECO:0007669"/>
    <property type="project" value="TreeGrafter"/>
</dbReference>
<dbReference type="SUPFAM" id="SSF55486">
    <property type="entry name" value="Metalloproteases ('zincins'), catalytic domain"/>
    <property type="match status" value="1"/>
</dbReference>
<feature type="domain" description="Myb-like" evidence="13">
    <location>
        <begin position="1727"/>
        <end position="1777"/>
    </location>
</feature>
<feature type="domain" description="HTH myb-type" evidence="14">
    <location>
        <begin position="1680"/>
        <end position="1730"/>
    </location>
</feature>
<dbReference type="Gene3D" id="1.10.10.60">
    <property type="entry name" value="Homeodomain-like"/>
    <property type="match status" value="3"/>
</dbReference>
<dbReference type="SUPFAM" id="SSF46689">
    <property type="entry name" value="Homeodomain-like"/>
    <property type="match status" value="2"/>
</dbReference>
<proteinExistence type="inferred from homology"/>
<dbReference type="GO" id="GO:0016020">
    <property type="term" value="C:membrane"/>
    <property type="evidence" value="ECO:0007669"/>
    <property type="project" value="InterPro"/>
</dbReference>